<name>A0A804JXN6_MUSAM</name>
<reference evidence="1" key="1">
    <citation type="submission" date="2021-03" db="EMBL/GenBank/DDBJ databases">
        <authorList>
            <consortium name="Genoscope - CEA"/>
            <person name="William W."/>
        </authorList>
    </citation>
    <scope>NUCLEOTIDE SEQUENCE</scope>
    <source>
        <strain evidence="1">Doubled-haploid Pahang</strain>
    </source>
</reference>
<dbReference type="Proteomes" id="UP000012960">
    <property type="component" value="Unplaced"/>
</dbReference>
<organism evidence="2 3">
    <name type="scientific">Musa acuminata subsp. malaccensis</name>
    <name type="common">Wild banana</name>
    <name type="synonym">Musa malaccensis</name>
    <dbReference type="NCBI Taxonomy" id="214687"/>
    <lineage>
        <taxon>Eukaryota</taxon>
        <taxon>Viridiplantae</taxon>
        <taxon>Streptophyta</taxon>
        <taxon>Embryophyta</taxon>
        <taxon>Tracheophyta</taxon>
        <taxon>Spermatophyta</taxon>
        <taxon>Magnoliopsida</taxon>
        <taxon>Liliopsida</taxon>
        <taxon>Zingiberales</taxon>
        <taxon>Musaceae</taxon>
        <taxon>Musa</taxon>
    </lineage>
</organism>
<dbReference type="EMBL" id="HG996473">
    <property type="protein sequence ID" value="CAG1857194.1"/>
    <property type="molecule type" value="Genomic_DNA"/>
</dbReference>
<accession>A0A804JXN6</accession>
<reference evidence="2" key="2">
    <citation type="submission" date="2021-05" db="UniProtKB">
        <authorList>
            <consortium name="EnsemblPlants"/>
        </authorList>
    </citation>
    <scope>IDENTIFICATION</scope>
    <source>
        <strain evidence="2">subsp. malaccensis</strain>
    </source>
</reference>
<protein>
    <submittedName>
        <fullName evidence="1">(wild Malaysian banana) hypothetical protein</fullName>
    </submittedName>
</protein>
<proteinExistence type="predicted"/>
<evidence type="ECO:0000313" key="3">
    <source>
        <dbReference type="Proteomes" id="UP000012960"/>
    </source>
</evidence>
<dbReference type="EnsemblPlants" id="Ma07_t19990.1">
    <property type="protein sequence ID" value="Ma07_p19990.1"/>
    <property type="gene ID" value="Ma07_g19990"/>
</dbReference>
<keyword evidence="3" id="KW-1185">Reference proteome</keyword>
<dbReference type="InParanoid" id="A0A804JXN6"/>
<gene>
    <name evidence="1" type="ORF">GSMUA_34440.1</name>
</gene>
<dbReference type="AlphaFoldDB" id="A0A804JXN6"/>
<evidence type="ECO:0000313" key="1">
    <source>
        <dbReference type="EMBL" id="CAG1857194.1"/>
    </source>
</evidence>
<evidence type="ECO:0000313" key="2">
    <source>
        <dbReference type="EnsemblPlants" id="Ma07_p19990.1"/>
    </source>
</evidence>
<sequence length="66" mass="7738">MEFLVQLIGILIQQQGGNFTECSVSKFTCKPESWRVREREREQHPCPERFAKPWSGLKLRAAVFRS</sequence>
<dbReference type="Gramene" id="Ma07_t19990.1">
    <property type="protein sequence ID" value="Ma07_p19990.1"/>
    <property type="gene ID" value="Ma07_g19990"/>
</dbReference>